<feature type="transmembrane region" description="Helical" evidence="6">
    <location>
        <begin position="195"/>
        <end position="213"/>
    </location>
</feature>
<dbReference type="EMBL" id="VENP01000010">
    <property type="protein sequence ID" value="TNU76204.1"/>
    <property type="molecule type" value="Genomic_DNA"/>
</dbReference>
<feature type="transmembrane region" description="Helical" evidence="6">
    <location>
        <begin position="248"/>
        <end position="266"/>
    </location>
</feature>
<feature type="transmembrane region" description="Helical" evidence="6">
    <location>
        <begin position="128"/>
        <end position="154"/>
    </location>
</feature>
<evidence type="ECO:0000313" key="9">
    <source>
        <dbReference type="Proteomes" id="UP000313849"/>
    </source>
</evidence>
<dbReference type="Proteomes" id="UP000313849">
    <property type="component" value="Unassembled WGS sequence"/>
</dbReference>
<keyword evidence="5" id="KW-0046">Antibiotic resistance</keyword>
<dbReference type="AlphaFoldDB" id="A0A5C5BDV7"/>
<dbReference type="GO" id="GO:0140359">
    <property type="term" value="F:ABC-type transporter activity"/>
    <property type="evidence" value="ECO:0007669"/>
    <property type="project" value="InterPro"/>
</dbReference>
<evidence type="ECO:0000256" key="1">
    <source>
        <dbReference type="ARBA" id="ARBA00004141"/>
    </source>
</evidence>
<accession>A0A5C5BDV7</accession>
<organism evidence="8 9">
    <name type="scientific">Miniimonas arenae</name>
    <dbReference type="NCBI Taxonomy" id="676201"/>
    <lineage>
        <taxon>Bacteria</taxon>
        <taxon>Bacillati</taxon>
        <taxon>Actinomycetota</taxon>
        <taxon>Actinomycetes</taxon>
        <taxon>Micrococcales</taxon>
        <taxon>Beutenbergiaceae</taxon>
        <taxon>Miniimonas</taxon>
    </lineage>
</organism>
<name>A0A5C5BDV7_9MICO</name>
<reference evidence="8 9" key="1">
    <citation type="submission" date="2019-06" db="EMBL/GenBank/DDBJ databases">
        <title>Draft genome sequence of Miniimonas arenae KCTC 19750T isolated from sea sand.</title>
        <authorList>
            <person name="Park S.-J."/>
        </authorList>
    </citation>
    <scope>NUCLEOTIDE SEQUENCE [LARGE SCALE GENOMIC DNA]</scope>
    <source>
        <strain evidence="8 9">KCTC 19750</strain>
    </source>
</reference>
<evidence type="ECO:0000256" key="2">
    <source>
        <dbReference type="ARBA" id="ARBA00022692"/>
    </source>
</evidence>
<dbReference type="PIRSF" id="PIRSF006648">
    <property type="entry name" value="DrrB"/>
    <property type="match status" value="1"/>
</dbReference>
<sequence length="276" mass="30123">MRVGESAAPPSRTGWRAVRALYSGNARIVVIRGLLATRTSNWVVVVSGFFEPVFFLLAMGVGLGTYIGDVELPGGEQVSYAAFIAPALLAVSAMNGAVYDSTWNVFFKLRFAKLYQTMLTTRLGPLDVALGEICYALLRGVAYAAGFLVVMQLMGLNGSWTALAALPAVVLIAFAFASVGMAVTSYMKTFQQMDWINFVMLPMFLFSATFYPITVYPEAIQWLIKVLPLWHAVELVRGLTLGVADTMTLVHVGYFLVMIGLGLVFATSRLRALFQD</sequence>
<evidence type="ECO:0000256" key="4">
    <source>
        <dbReference type="ARBA" id="ARBA00023136"/>
    </source>
</evidence>
<dbReference type="GO" id="GO:0046677">
    <property type="term" value="P:response to antibiotic"/>
    <property type="evidence" value="ECO:0007669"/>
    <property type="project" value="UniProtKB-KW"/>
</dbReference>
<gene>
    <name evidence="8" type="ORF">FH969_04415</name>
</gene>
<feature type="domain" description="ABC transmembrane type-2" evidence="7">
    <location>
        <begin position="43"/>
        <end position="273"/>
    </location>
</feature>
<comment type="similarity">
    <text evidence="6">Belongs to the ABC-2 integral membrane protein family.</text>
</comment>
<comment type="subcellular location">
    <subcellularLocation>
        <location evidence="6">Cell membrane</location>
        <topology evidence="6">Multi-pass membrane protein</topology>
    </subcellularLocation>
    <subcellularLocation>
        <location evidence="1">Membrane</location>
        <topology evidence="1">Multi-pass membrane protein</topology>
    </subcellularLocation>
</comment>
<keyword evidence="9" id="KW-1185">Reference proteome</keyword>
<evidence type="ECO:0000259" key="7">
    <source>
        <dbReference type="PROSITE" id="PS51012"/>
    </source>
</evidence>
<feature type="transmembrane region" description="Helical" evidence="6">
    <location>
        <begin position="80"/>
        <end position="107"/>
    </location>
</feature>
<evidence type="ECO:0000256" key="6">
    <source>
        <dbReference type="RuleBase" id="RU361157"/>
    </source>
</evidence>
<dbReference type="RefSeq" id="WP_108719958.1">
    <property type="nucleotide sequence ID" value="NZ_VENP01000010.1"/>
</dbReference>
<evidence type="ECO:0000256" key="5">
    <source>
        <dbReference type="ARBA" id="ARBA00023251"/>
    </source>
</evidence>
<dbReference type="InterPro" id="IPR047817">
    <property type="entry name" value="ABC2_TM_bact-type"/>
</dbReference>
<dbReference type="Pfam" id="PF01061">
    <property type="entry name" value="ABC2_membrane"/>
    <property type="match status" value="1"/>
</dbReference>
<protein>
    <recommendedName>
        <fullName evidence="6">Transport permease protein</fullName>
    </recommendedName>
</protein>
<dbReference type="InterPro" id="IPR051784">
    <property type="entry name" value="Nod_factor_ABC_transporter"/>
</dbReference>
<keyword evidence="6" id="KW-1003">Cell membrane</keyword>
<keyword evidence="2 6" id="KW-0812">Transmembrane</keyword>
<proteinExistence type="inferred from homology"/>
<dbReference type="InterPro" id="IPR000412">
    <property type="entry name" value="ABC_2_transport"/>
</dbReference>
<dbReference type="PANTHER" id="PTHR43229">
    <property type="entry name" value="NODULATION PROTEIN J"/>
    <property type="match status" value="1"/>
</dbReference>
<dbReference type="InterPro" id="IPR013525">
    <property type="entry name" value="ABC2_TM"/>
</dbReference>
<keyword evidence="4 6" id="KW-0472">Membrane</keyword>
<feature type="transmembrane region" description="Helical" evidence="6">
    <location>
        <begin position="160"/>
        <end position="183"/>
    </location>
</feature>
<comment type="caution">
    <text evidence="8">The sequence shown here is derived from an EMBL/GenBank/DDBJ whole genome shotgun (WGS) entry which is preliminary data.</text>
</comment>
<dbReference type="GO" id="GO:0043190">
    <property type="term" value="C:ATP-binding cassette (ABC) transporter complex"/>
    <property type="evidence" value="ECO:0007669"/>
    <property type="project" value="InterPro"/>
</dbReference>
<dbReference type="PANTHER" id="PTHR43229:SF2">
    <property type="entry name" value="NODULATION PROTEIN J"/>
    <property type="match status" value="1"/>
</dbReference>
<dbReference type="PROSITE" id="PS51012">
    <property type="entry name" value="ABC_TM2"/>
    <property type="match status" value="1"/>
</dbReference>
<keyword evidence="6" id="KW-0813">Transport</keyword>
<feature type="transmembrane region" description="Helical" evidence="6">
    <location>
        <begin position="42"/>
        <end position="68"/>
    </location>
</feature>
<dbReference type="PRINTS" id="PR00164">
    <property type="entry name" value="ABC2TRNSPORT"/>
</dbReference>
<evidence type="ECO:0000256" key="3">
    <source>
        <dbReference type="ARBA" id="ARBA00022989"/>
    </source>
</evidence>
<keyword evidence="3 6" id="KW-1133">Transmembrane helix</keyword>
<evidence type="ECO:0000313" key="8">
    <source>
        <dbReference type="EMBL" id="TNU76204.1"/>
    </source>
</evidence>
<dbReference type="OrthoDB" id="9778589at2"/>